<evidence type="ECO:0000313" key="3">
    <source>
        <dbReference type="Proteomes" id="UP000242791"/>
    </source>
</evidence>
<dbReference type="Proteomes" id="UP000242791">
    <property type="component" value="Unassembled WGS sequence"/>
</dbReference>
<keyword evidence="3" id="KW-1185">Reference proteome</keyword>
<dbReference type="STRING" id="1658174.A0A1J9PP47"/>
<name>A0A1J9PP47_9EURO</name>
<dbReference type="AlphaFoldDB" id="A0A1J9PP47"/>
<proteinExistence type="predicted"/>
<evidence type="ECO:0000256" key="1">
    <source>
        <dbReference type="SAM" id="MobiDB-lite"/>
    </source>
</evidence>
<dbReference type="OrthoDB" id="4205714at2759"/>
<protein>
    <submittedName>
        <fullName evidence="2">Uncharacterized protein</fullName>
    </submittedName>
</protein>
<reference evidence="2 3" key="1">
    <citation type="submission" date="2015-08" db="EMBL/GenBank/DDBJ databases">
        <title>Emmonsia species relationships and genome sequence.</title>
        <authorList>
            <person name="Cuomo C.A."/>
            <person name="Schwartz I.S."/>
            <person name="Kenyon C."/>
            <person name="De Hoog G.S."/>
            <person name="Govender N.P."/>
            <person name="Botha A."/>
            <person name="Moreno L."/>
            <person name="De Vries M."/>
            <person name="Munoz J.F."/>
            <person name="Stielow J.B."/>
        </authorList>
    </citation>
    <scope>NUCLEOTIDE SEQUENCE [LARGE SCALE GENOMIC DNA]</scope>
    <source>
        <strain evidence="2 3">EI222</strain>
    </source>
</reference>
<feature type="region of interest" description="Disordered" evidence="1">
    <location>
        <begin position="1"/>
        <end position="31"/>
    </location>
</feature>
<organism evidence="2 3">
    <name type="scientific">Blastomyces percursus</name>
    <dbReference type="NCBI Taxonomy" id="1658174"/>
    <lineage>
        <taxon>Eukaryota</taxon>
        <taxon>Fungi</taxon>
        <taxon>Dikarya</taxon>
        <taxon>Ascomycota</taxon>
        <taxon>Pezizomycotina</taxon>
        <taxon>Eurotiomycetes</taxon>
        <taxon>Eurotiomycetidae</taxon>
        <taxon>Onygenales</taxon>
        <taxon>Ajellomycetaceae</taxon>
        <taxon>Blastomyces</taxon>
    </lineage>
</organism>
<dbReference type="EMBL" id="LGTZ01002180">
    <property type="protein sequence ID" value="OJD17934.1"/>
    <property type="molecule type" value="Genomic_DNA"/>
</dbReference>
<accession>A0A1J9PP47</accession>
<comment type="caution">
    <text evidence="2">The sequence shown here is derived from an EMBL/GenBank/DDBJ whole genome shotgun (WGS) entry which is preliminary data.</text>
</comment>
<sequence length="101" mass="11279">MIDHKVASPIIDDDTDAEADATQSPPRELRRKRRLMNYSLPEYEALFDGPALLNSSASTTSQPLKKCKIPNLKAVLATANQEIHTVFEVDSAKIRDLQEEV</sequence>
<gene>
    <name evidence="2" type="ORF">ACJ73_08758</name>
</gene>
<dbReference type="VEuPathDB" id="FungiDB:ACJ73_08758"/>
<evidence type="ECO:0000313" key="2">
    <source>
        <dbReference type="EMBL" id="OJD17934.1"/>
    </source>
</evidence>